<dbReference type="Proteomes" id="UP000494329">
    <property type="component" value="Unassembled WGS sequence"/>
</dbReference>
<evidence type="ECO:0000256" key="1">
    <source>
        <dbReference type="ARBA" id="ARBA00023125"/>
    </source>
</evidence>
<keyword evidence="1" id="KW-0238">DNA-binding</keyword>
<proteinExistence type="predicted"/>
<name>A0A6J5DAH2_9BURK</name>
<gene>
    <name evidence="3" type="ORF">LMG29739_01268</name>
</gene>
<accession>A0A6J5DAH2</accession>
<reference evidence="3 4" key="1">
    <citation type="submission" date="2020-04" db="EMBL/GenBank/DDBJ databases">
        <authorList>
            <person name="De Canck E."/>
        </authorList>
    </citation>
    <scope>NUCLEOTIDE SEQUENCE [LARGE SCALE GENOMIC DNA]</scope>
    <source>
        <strain evidence="3 4">LMG 29739</strain>
    </source>
</reference>
<protein>
    <recommendedName>
        <fullName evidence="2">AraC-type transcription regulator ligand-binding domain-containing protein</fullName>
    </recommendedName>
</protein>
<feature type="domain" description="AraC-type transcription regulator ligand-binding" evidence="2">
    <location>
        <begin position="1"/>
        <end position="53"/>
    </location>
</feature>
<evidence type="ECO:0000313" key="3">
    <source>
        <dbReference type="EMBL" id="CAB3751260.1"/>
    </source>
</evidence>
<dbReference type="InterPro" id="IPR032783">
    <property type="entry name" value="AraC_lig"/>
</dbReference>
<dbReference type="AlphaFoldDB" id="A0A6J5DAH2"/>
<dbReference type="Pfam" id="PF12852">
    <property type="entry name" value="Cupin_6"/>
    <property type="match status" value="1"/>
</dbReference>
<evidence type="ECO:0000259" key="2">
    <source>
        <dbReference type="Pfam" id="PF12852"/>
    </source>
</evidence>
<dbReference type="EMBL" id="CADIKF010000006">
    <property type="protein sequence ID" value="CAB3751260.1"/>
    <property type="molecule type" value="Genomic_DNA"/>
</dbReference>
<evidence type="ECO:0000313" key="4">
    <source>
        <dbReference type="Proteomes" id="UP000494329"/>
    </source>
</evidence>
<keyword evidence="4" id="KW-1185">Reference proteome</keyword>
<dbReference type="GO" id="GO:0003677">
    <property type="term" value="F:DNA binding"/>
    <property type="evidence" value="ECO:0007669"/>
    <property type="project" value="UniProtKB-KW"/>
</dbReference>
<organism evidence="3 4">
    <name type="scientific">Paraburkholderia solisilvae</name>
    <dbReference type="NCBI Taxonomy" id="624376"/>
    <lineage>
        <taxon>Bacteria</taxon>
        <taxon>Pseudomonadati</taxon>
        <taxon>Pseudomonadota</taxon>
        <taxon>Betaproteobacteria</taxon>
        <taxon>Burkholderiales</taxon>
        <taxon>Burkholderiaceae</taxon>
        <taxon>Paraburkholderia</taxon>
    </lineage>
</organism>
<sequence>MLKGHCWLHLDGDEKPIEVFEGDVFLLSEPRSFMPGNDATVTPIDAQTAFSGHPGNRIAVIGSGEDCVQLGEDNRNAGIFMAER</sequence>